<feature type="region of interest" description="Disordered" evidence="1">
    <location>
        <begin position="1"/>
        <end position="43"/>
    </location>
</feature>
<sequence length="103" mass="11699">MSQSDTLQSPYGNHQRSESQQGFQTPGGEGSQDKGESSHYPIHRRTIEPYIAYSNSFRLKRTKPTRLSVASHHSSTRISVAKSHHSSQYQVVSRRRQQSTGRQ</sequence>
<dbReference type="EMBL" id="AVOT02000049">
    <property type="protein sequence ID" value="MBW0460701.1"/>
    <property type="molecule type" value="Genomic_DNA"/>
</dbReference>
<protein>
    <submittedName>
        <fullName evidence="2">Uncharacterized protein</fullName>
    </submittedName>
</protein>
<feature type="region of interest" description="Disordered" evidence="1">
    <location>
        <begin position="64"/>
        <end position="103"/>
    </location>
</feature>
<evidence type="ECO:0000256" key="1">
    <source>
        <dbReference type="SAM" id="MobiDB-lite"/>
    </source>
</evidence>
<reference evidence="2" key="1">
    <citation type="submission" date="2021-03" db="EMBL/GenBank/DDBJ databases">
        <title>Draft genome sequence of rust myrtle Austropuccinia psidii MF-1, a brazilian biotype.</title>
        <authorList>
            <person name="Quecine M.C."/>
            <person name="Pachon D.M.R."/>
            <person name="Bonatelli M.L."/>
            <person name="Correr F.H."/>
            <person name="Franceschini L.M."/>
            <person name="Leite T.F."/>
            <person name="Margarido G.R.A."/>
            <person name="Almeida C.A."/>
            <person name="Ferrarezi J.A."/>
            <person name="Labate C.A."/>
        </authorList>
    </citation>
    <scope>NUCLEOTIDE SEQUENCE</scope>
    <source>
        <strain evidence="2">MF-1</strain>
    </source>
</reference>
<accession>A0A9Q3B910</accession>
<gene>
    <name evidence="2" type="ORF">O181_000416</name>
</gene>
<evidence type="ECO:0000313" key="2">
    <source>
        <dbReference type="EMBL" id="MBW0460701.1"/>
    </source>
</evidence>
<proteinExistence type="predicted"/>
<comment type="caution">
    <text evidence="2">The sequence shown here is derived from an EMBL/GenBank/DDBJ whole genome shotgun (WGS) entry which is preliminary data.</text>
</comment>
<dbReference type="AlphaFoldDB" id="A0A9Q3B910"/>
<keyword evidence="3" id="KW-1185">Reference proteome</keyword>
<name>A0A9Q3B910_9BASI</name>
<feature type="compositionally biased region" description="Polar residues" evidence="1">
    <location>
        <begin position="1"/>
        <end position="24"/>
    </location>
</feature>
<dbReference type="Proteomes" id="UP000765509">
    <property type="component" value="Unassembled WGS sequence"/>
</dbReference>
<evidence type="ECO:0000313" key="3">
    <source>
        <dbReference type="Proteomes" id="UP000765509"/>
    </source>
</evidence>
<feature type="compositionally biased region" description="Low complexity" evidence="1">
    <location>
        <begin position="86"/>
        <end position="103"/>
    </location>
</feature>
<organism evidence="2 3">
    <name type="scientific">Austropuccinia psidii MF-1</name>
    <dbReference type="NCBI Taxonomy" id="1389203"/>
    <lineage>
        <taxon>Eukaryota</taxon>
        <taxon>Fungi</taxon>
        <taxon>Dikarya</taxon>
        <taxon>Basidiomycota</taxon>
        <taxon>Pucciniomycotina</taxon>
        <taxon>Pucciniomycetes</taxon>
        <taxon>Pucciniales</taxon>
        <taxon>Sphaerophragmiaceae</taxon>
        <taxon>Austropuccinia</taxon>
    </lineage>
</organism>